<dbReference type="SUPFAM" id="SSF103088">
    <property type="entry name" value="OmpA-like"/>
    <property type="match status" value="1"/>
</dbReference>
<dbReference type="Proteomes" id="UP000198761">
    <property type="component" value="Unassembled WGS sequence"/>
</dbReference>
<keyword evidence="6" id="KW-1185">Reference proteome</keyword>
<gene>
    <name evidence="5" type="ORF">SAMN04488103_102364</name>
</gene>
<feature type="region of interest" description="Disordered" evidence="2">
    <location>
        <begin position="39"/>
        <end position="280"/>
    </location>
</feature>
<name>A0A1H8C2Z0_9RHOB</name>
<dbReference type="RefSeq" id="WP_175482030.1">
    <property type="nucleotide sequence ID" value="NZ_FOCE01000002.1"/>
</dbReference>
<feature type="domain" description="OmpA-like" evidence="4">
    <location>
        <begin position="451"/>
        <end position="571"/>
    </location>
</feature>
<evidence type="ECO:0000313" key="5">
    <source>
        <dbReference type="EMBL" id="SEM89219.1"/>
    </source>
</evidence>
<dbReference type="Gene3D" id="3.30.1330.60">
    <property type="entry name" value="OmpA-like domain"/>
    <property type="match status" value="1"/>
</dbReference>
<keyword evidence="3" id="KW-0732">Signal</keyword>
<dbReference type="CDD" id="cd07185">
    <property type="entry name" value="OmpA_C-like"/>
    <property type="match status" value="1"/>
</dbReference>
<feature type="compositionally biased region" description="Basic and acidic residues" evidence="2">
    <location>
        <begin position="212"/>
        <end position="223"/>
    </location>
</feature>
<reference evidence="5 6" key="1">
    <citation type="submission" date="2016-10" db="EMBL/GenBank/DDBJ databases">
        <authorList>
            <person name="de Groot N.N."/>
        </authorList>
    </citation>
    <scope>NUCLEOTIDE SEQUENCE [LARGE SCALE GENOMIC DNA]</scope>
    <source>
        <strain evidence="5 6">DSM 3857</strain>
    </source>
</reference>
<dbReference type="PANTHER" id="PTHR30329:SF21">
    <property type="entry name" value="LIPOPROTEIN YIAD-RELATED"/>
    <property type="match status" value="1"/>
</dbReference>
<dbReference type="PROSITE" id="PS51123">
    <property type="entry name" value="OMPA_2"/>
    <property type="match status" value="1"/>
</dbReference>
<dbReference type="EMBL" id="FOCE01000002">
    <property type="protein sequence ID" value="SEM89219.1"/>
    <property type="molecule type" value="Genomic_DNA"/>
</dbReference>
<sequence length="578" mass="61257">MKRLLITTTALSIALSGFSPAMLMAQQVGADGVLICPPEGGPGCPEPTKKKKKKQEAGQDGGANTATDQPQTEKKKKKKQAEAEQVPAPDVQPAPKPKKQPATDPQVLPPALEQPDAPSSDGATGGKKKKAQTVDAPAADAPVIVPVPGTPEVSPDNAIPDNAPAAVKKEGRKKKPVDPNVLPEIAPSQGAETPDRKAVVALSDIITDEDAEARSAEGDEAPRRTSKPRKPAAADIDLTAAAPSAKVTQRKVTEADIRRSKDDFKSKPVSDKDAKKHDGGLSDLEKAGLVVLGALVVGSLLNNGDQVVSNTGDRVIVDRGDGQYAIYKDDNARLFLPGSDVRTETFPDGSTRTTVYRSDGTQIVTIRDASGRVLRSARINLDGSQTLLIDDLSDRVQPVNLSTLPRPVPGSLVVSTSQSDAELRAEMLRMRAGQDGRAYSLAQIRDYSEVRALSPMIDVDNVVFASGSAAIDPNEAPKLQQLGTFMKGLIDRNPAEMFLIEGHTDAVGDAAYNLALSDRRAESLALALTEYFGVPPENMVVQGYGEGELLVPTGGDEPRNRRAVVRMISPLMQQVASN</sequence>
<feature type="compositionally biased region" description="Low complexity" evidence="2">
    <location>
        <begin position="231"/>
        <end position="245"/>
    </location>
</feature>
<dbReference type="PANTHER" id="PTHR30329">
    <property type="entry name" value="STATOR ELEMENT OF FLAGELLAR MOTOR COMPLEX"/>
    <property type="match status" value="1"/>
</dbReference>
<evidence type="ECO:0000256" key="2">
    <source>
        <dbReference type="SAM" id="MobiDB-lite"/>
    </source>
</evidence>
<evidence type="ECO:0000313" key="6">
    <source>
        <dbReference type="Proteomes" id="UP000198761"/>
    </source>
</evidence>
<proteinExistence type="predicted"/>
<dbReference type="AlphaFoldDB" id="A0A1H8C2Z0"/>
<accession>A0A1H8C2Z0</accession>
<feature type="chain" id="PRO_5011531178" evidence="3">
    <location>
        <begin position="31"/>
        <end position="578"/>
    </location>
</feature>
<evidence type="ECO:0000259" key="4">
    <source>
        <dbReference type="PROSITE" id="PS51123"/>
    </source>
</evidence>
<dbReference type="InterPro" id="IPR006665">
    <property type="entry name" value="OmpA-like"/>
</dbReference>
<feature type="signal peptide" evidence="3">
    <location>
        <begin position="1"/>
        <end position="30"/>
    </location>
</feature>
<feature type="compositionally biased region" description="Low complexity" evidence="2">
    <location>
        <begin position="155"/>
        <end position="166"/>
    </location>
</feature>
<feature type="compositionally biased region" description="Basic and acidic residues" evidence="2">
    <location>
        <begin position="251"/>
        <end position="280"/>
    </location>
</feature>
<evidence type="ECO:0000256" key="3">
    <source>
        <dbReference type="SAM" id="SignalP"/>
    </source>
</evidence>
<protein>
    <submittedName>
        <fullName evidence="5">Outer membrane protein OmpA</fullName>
    </submittedName>
</protein>
<dbReference type="STRING" id="933059.SAMN04488103_102364"/>
<organism evidence="5 6">
    <name type="scientific">Gemmobacter aquatilis</name>
    <dbReference type="NCBI Taxonomy" id="933059"/>
    <lineage>
        <taxon>Bacteria</taxon>
        <taxon>Pseudomonadati</taxon>
        <taxon>Pseudomonadota</taxon>
        <taxon>Alphaproteobacteria</taxon>
        <taxon>Rhodobacterales</taxon>
        <taxon>Paracoccaceae</taxon>
        <taxon>Gemmobacter</taxon>
    </lineage>
</organism>
<keyword evidence="1" id="KW-0472">Membrane</keyword>
<dbReference type="InterPro" id="IPR050330">
    <property type="entry name" value="Bact_OuterMem_StrucFunc"/>
</dbReference>
<evidence type="ECO:0000256" key="1">
    <source>
        <dbReference type="PROSITE-ProRule" id="PRU00473"/>
    </source>
</evidence>
<feature type="compositionally biased region" description="Low complexity" evidence="2">
    <location>
        <begin position="134"/>
        <end position="147"/>
    </location>
</feature>
<dbReference type="InterPro" id="IPR036737">
    <property type="entry name" value="OmpA-like_sf"/>
</dbReference>
<dbReference type="GO" id="GO:0016020">
    <property type="term" value="C:membrane"/>
    <property type="evidence" value="ECO:0007669"/>
    <property type="project" value="UniProtKB-UniRule"/>
</dbReference>
<dbReference type="Pfam" id="PF00691">
    <property type="entry name" value="OmpA"/>
    <property type="match status" value="1"/>
</dbReference>